<sequence>MSPLQKAEVVKLIKHAENNPVTAAIGDGANDVSMIQEAHVGIGIMGKEGRQAVRSSDYAFAKFRFLMRALLVHGSFYYNRLSTLVQFFFYKCMILSYNQSINQILNIFWNSEYNENVAFITGQLFYSFYNAYSQQFSNFPYTSFADHSAEELKNAINSCRDEMVNNIEKNS</sequence>
<evidence type="ECO:0000259" key="4">
    <source>
        <dbReference type="Pfam" id="PF16212"/>
    </source>
</evidence>
<comment type="subcellular location">
    <subcellularLocation>
        <location evidence="1">Membrane</location>
        <topology evidence="1">Multi-pass membrane protein</topology>
    </subcellularLocation>
</comment>
<accession>A0ABQ9F175</accession>
<dbReference type="Proteomes" id="UP001217089">
    <property type="component" value="Unassembled WGS sequence"/>
</dbReference>
<evidence type="ECO:0000313" key="5">
    <source>
        <dbReference type="EMBL" id="KAJ8309895.1"/>
    </source>
</evidence>
<dbReference type="Gene3D" id="3.40.50.1000">
    <property type="entry name" value="HAD superfamily/HAD-like"/>
    <property type="match status" value="1"/>
</dbReference>
<dbReference type="EMBL" id="JARBDR010000640">
    <property type="protein sequence ID" value="KAJ8309895.1"/>
    <property type="molecule type" value="Genomic_DNA"/>
</dbReference>
<dbReference type="Pfam" id="PF16212">
    <property type="entry name" value="PhoLip_ATPase_C"/>
    <property type="match status" value="1"/>
</dbReference>
<evidence type="ECO:0000256" key="1">
    <source>
        <dbReference type="ARBA" id="ARBA00004141"/>
    </source>
</evidence>
<reference evidence="5 6" key="1">
    <citation type="submission" date="2022-12" db="EMBL/GenBank/DDBJ databases">
        <title>Chromosome-level genome of Tegillarca granosa.</title>
        <authorList>
            <person name="Kim J."/>
        </authorList>
    </citation>
    <scope>NUCLEOTIDE SEQUENCE [LARGE SCALE GENOMIC DNA]</scope>
    <source>
        <strain evidence="5">Teg-2019</strain>
        <tissue evidence="5">Adductor muscle</tissue>
    </source>
</reference>
<keyword evidence="6" id="KW-1185">Reference proteome</keyword>
<keyword evidence="3" id="KW-0460">Magnesium</keyword>
<evidence type="ECO:0000313" key="6">
    <source>
        <dbReference type="Proteomes" id="UP001217089"/>
    </source>
</evidence>
<dbReference type="InterPro" id="IPR023214">
    <property type="entry name" value="HAD_sf"/>
</dbReference>
<dbReference type="InterPro" id="IPR036412">
    <property type="entry name" value="HAD-like_sf"/>
</dbReference>
<name>A0ABQ9F175_TEGGR</name>
<keyword evidence="2" id="KW-0479">Metal-binding</keyword>
<organism evidence="5 6">
    <name type="scientific">Tegillarca granosa</name>
    <name type="common">Malaysian cockle</name>
    <name type="synonym">Anadara granosa</name>
    <dbReference type="NCBI Taxonomy" id="220873"/>
    <lineage>
        <taxon>Eukaryota</taxon>
        <taxon>Metazoa</taxon>
        <taxon>Spiralia</taxon>
        <taxon>Lophotrochozoa</taxon>
        <taxon>Mollusca</taxon>
        <taxon>Bivalvia</taxon>
        <taxon>Autobranchia</taxon>
        <taxon>Pteriomorphia</taxon>
        <taxon>Arcoida</taxon>
        <taxon>Arcoidea</taxon>
        <taxon>Arcidae</taxon>
        <taxon>Tegillarca</taxon>
    </lineage>
</organism>
<dbReference type="InterPro" id="IPR032630">
    <property type="entry name" value="P_typ_ATPase_c"/>
</dbReference>
<dbReference type="PANTHER" id="PTHR24092:SF175">
    <property type="entry name" value="PHOSPHOLIPID-TRANSPORTING ATPASE"/>
    <property type="match status" value="1"/>
</dbReference>
<comment type="caution">
    <text evidence="5">The sequence shown here is derived from an EMBL/GenBank/DDBJ whole genome shotgun (WGS) entry which is preliminary data.</text>
</comment>
<dbReference type="SUPFAM" id="SSF56784">
    <property type="entry name" value="HAD-like"/>
    <property type="match status" value="1"/>
</dbReference>
<dbReference type="PANTHER" id="PTHR24092">
    <property type="entry name" value="PROBABLE PHOSPHOLIPID-TRANSPORTING ATPASE"/>
    <property type="match status" value="1"/>
</dbReference>
<protein>
    <recommendedName>
        <fullName evidence="4">P-type ATPase C-terminal domain-containing protein</fullName>
    </recommendedName>
</protein>
<proteinExistence type="predicted"/>
<dbReference type="NCBIfam" id="TIGR01494">
    <property type="entry name" value="ATPase_P-type"/>
    <property type="match status" value="1"/>
</dbReference>
<evidence type="ECO:0000256" key="2">
    <source>
        <dbReference type="ARBA" id="ARBA00022723"/>
    </source>
</evidence>
<feature type="domain" description="P-type ATPase C-terminal" evidence="4">
    <location>
        <begin position="53"/>
        <end position="108"/>
    </location>
</feature>
<evidence type="ECO:0000256" key="3">
    <source>
        <dbReference type="ARBA" id="ARBA00022842"/>
    </source>
</evidence>
<dbReference type="InterPro" id="IPR001757">
    <property type="entry name" value="P_typ_ATPase"/>
</dbReference>
<gene>
    <name evidence="5" type="ORF">KUTeg_011760</name>
</gene>